<name>A0A644Z3N7_9ZZZZ</name>
<feature type="transmembrane region" description="Helical" evidence="7">
    <location>
        <begin position="144"/>
        <end position="162"/>
    </location>
</feature>
<keyword evidence="5 7" id="KW-1133">Transmembrane helix</keyword>
<proteinExistence type="inferred from homology"/>
<comment type="caution">
    <text evidence="9">The sequence shown here is derived from an EMBL/GenBank/DDBJ whole genome shotgun (WGS) entry which is preliminary data.</text>
</comment>
<keyword evidence="6 7" id="KW-0472">Membrane</keyword>
<evidence type="ECO:0000256" key="7">
    <source>
        <dbReference type="SAM" id="Phobius"/>
    </source>
</evidence>
<protein>
    <recommendedName>
        <fullName evidence="8">4Fe-4S ferredoxin-type domain-containing protein</fullName>
    </recommendedName>
</protein>
<keyword evidence="4 7" id="KW-0812">Transmembrane</keyword>
<dbReference type="InterPro" id="IPR017896">
    <property type="entry name" value="4Fe4S_Fe-S-bd"/>
</dbReference>
<comment type="subcellular location">
    <subcellularLocation>
        <location evidence="1">Cell membrane</location>
        <topology evidence="1">Multi-pass membrane protein</topology>
    </subcellularLocation>
</comment>
<keyword evidence="3" id="KW-1003">Cell membrane</keyword>
<dbReference type="Pfam" id="PF03773">
    <property type="entry name" value="ArsP_1"/>
    <property type="match status" value="1"/>
</dbReference>
<dbReference type="Gene3D" id="3.30.70.20">
    <property type="match status" value="1"/>
</dbReference>
<evidence type="ECO:0000256" key="2">
    <source>
        <dbReference type="ARBA" id="ARBA00006386"/>
    </source>
</evidence>
<dbReference type="SUPFAM" id="SSF54862">
    <property type="entry name" value="4Fe-4S ferredoxins"/>
    <property type="match status" value="1"/>
</dbReference>
<dbReference type="Pfam" id="PF13370">
    <property type="entry name" value="Fer4_13"/>
    <property type="match status" value="1"/>
</dbReference>
<evidence type="ECO:0000256" key="6">
    <source>
        <dbReference type="ARBA" id="ARBA00023136"/>
    </source>
</evidence>
<evidence type="ECO:0000256" key="1">
    <source>
        <dbReference type="ARBA" id="ARBA00004651"/>
    </source>
</evidence>
<organism evidence="9">
    <name type="scientific">bioreactor metagenome</name>
    <dbReference type="NCBI Taxonomy" id="1076179"/>
    <lineage>
        <taxon>unclassified sequences</taxon>
        <taxon>metagenomes</taxon>
        <taxon>ecological metagenomes</taxon>
    </lineage>
</organism>
<evidence type="ECO:0000313" key="9">
    <source>
        <dbReference type="EMBL" id="MPM32734.1"/>
    </source>
</evidence>
<comment type="similarity">
    <text evidence="2">Belongs to the UPF0718 family.</text>
</comment>
<dbReference type="AlphaFoldDB" id="A0A644Z3N7"/>
<evidence type="ECO:0000256" key="5">
    <source>
        <dbReference type="ARBA" id="ARBA00022989"/>
    </source>
</evidence>
<dbReference type="EMBL" id="VSSQ01006451">
    <property type="protein sequence ID" value="MPM32734.1"/>
    <property type="molecule type" value="Genomic_DNA"/>
</dbReference>
<feature type="transmembrane region" description="Helical" evidence="7">
    <location>
        <begin position="81"/>
        <end position="100"/>
    </location>
</feature>
<feature type="transmembrane region" description="Helical" evidence="7">
    <location>
        <begin position="12"/>
        <end position="29"/>
    </location>
</feature>
<evidence type="ECO:0000256" key="4">
    <source>
        <dbReference type="ARBA" id="ARBA00022692"/>
    </source>
</evidence>
<reference evidence="9" key="1">
    <citation type="submission" date="2019-08" db="EMBL/GenBank/DDBJ databases">
        <authorList>
            <person name="Kucharzyk K."/>
            <person name="Murdoch R.W."/>
            <person name="Higgins S."/>
            <person name="Loffler F."/>
        </authorList>
    </citation>
    <scope>NUCLEOTIDE SEQUENCE</scope>
</reference>
<accession>A0A644Z3N7</accession>
<dbReference type="GO" id="GO:0005886">
    <property type="term" value="C:plasma membrane"/>
    <property type="evidence" value="ECO:0007669"/>
    <property type="project" value="UniProtKB-SubCell"/>
</dbReference>
<evidence type="ECO:0000259" key="8">
    <source>
        <dbReference type="PROSITE" id="PS51379"/>
    </source>
</evidence>
<dbReference type="PROSITE" id="PS51379">
    <property type="entry name" value="4FE4S_FER_2"/>
    <property type="match status" value="1"/>
</dbReference>
<feature type="domain" description="4Fe-4S ferredoxin-type" evidence="8">
    <location>
        <begin position="179"/>
        <end position="207"/>
    </location>
</feature>
<evidence type="ECO:0000256" key="3">
    <source>
        <dbReference type="ARBA" id="ARBA00022475"/>
    </source>
</evidence>
<gene>
    <name evidence="9" type="ORF">SDC9_79299</name>
</gene>
<feature type="transmembrane region" description="Helical" evidence="7">
    <location>
        <begin position="41"/>
        <end position="60"/>
    </location>
</feature>
<dbReference type="InterPro" id="IPR005524">
    <property type="entry name" value="DUF318"/>
</dbReference>
<sequence>MNKAIKFIKANLFLFAIVIGYVILAIINPSLGFQGIKNSGYYIKEMLMIMPVIFVLTALLDSWVPTKTIIKYLGKGAKAKGVVLSFLLGSVSAGPIYAAFPFCIMLHKKGASIRNIVIILSSWAVVKIPMLLNEAKFLGMKFMLLRWVLTILAILVLSWIASKIVKDSDLPQDKEVEQEGVIINQDACMGCTVCTKKYPELFQMDGKKAYVNKYDKLDLEKLNDAVISCPVKAIEFNKSLNND</sequence>
<feature type="transmembrane region" description="Helical" evidence="7">
    <location>
        <begin position="112"/>
        <end position="132"/>
    </location>
</feature>